<evidence type="ECO:0000313" key="4">
    <source>
        <dbReference type="Proteomes" id="UP000472277"/>
    </source>
</evidence>
<dbReference type="OMA" id="PITRPAC"/>
<feature type="domain" description="GS beta-grasp" evidence="2">
    <location>
        <begin position="27"/>
        <end position="107"/>
    </location>
</feature>
<name>A0A673ZZI0_SALTR</name>
<reference evidence="3" key="2">
    <citation type="submission" date="2025-09" db="UniProtKB">
        <authorList>
            <consortium name="Ensembl"/>
        </authorList>
    </citation>
    <scope>IDENTIFICATION</scope>
</reference>
<dbReference type="Gene3D" id="3.10.20.70">
    <property type="entry name" value="Glutamine synthetase, N-terminal domain"/>
    <property type="match status" value="1"/>
</dbReference>
<protein>
    <submittedName>
        <fullName evidence="3">Glutamate-ammonia ligase</fullName>
    </submittedName>
</protein>
<sequence>MASVSVSSHLNKAIHQHYLSLPQGDLCHVIYIWIGGSGEWLKNKTRTLDREPLGIEGKLPDHCNFDGSSTYQVQGSNSDRYLIPVAMDHFTLSPNKLVLCKVLKYNRLPACNILSGCKKQEYTLIGMDGHPYGWPQNGFPGPQGD</sequence>
<evidence type="ECO:0000259" key="2">
    <source>
        <dbReference type="PROSITE" id="PS51986"/>
    </source>
</evidence>
<dbReference type="GO" id="GO:0006542">
    <property type="term" value="P:glutamine biosynthetic process"/>
    <property type="evidence" value="ECO:0007669"/>
    <property type="project" value="InterPro"/>
</dbReference>
<dbReference type="PROSITE" id="PS51986">
    <property type="entry name" value="GS_BETA_GRASP"/>
    <property type="match status" value="1"/>
</dbReference>
<dbReference type="AlphaFoldDB" id="A0A673ZZI0"/>
<dbReference type="InterPro" id="IPR050292">
    <property type="entry name" value="Glutamine_Synthetase"/>
</dbReference>
<dbReference type="SUPFAM" id="SSF54368">
    <property type="entry name" value="Glutamine synthetase, N-terminal domain"/>
    <property type="match status" value="1"/>
</dbReference>
<keyword evidence="4" id="KW-1185">Reference proteome</keyword>
<dbReference type="InterPro" id="IPR036651">
    <property type="entry name" value="Gln_synt_N_sf"/>
</dbReference>
<dbReference type="Proteomes" id="UP000472277">
    <property type="component" value="Chromosome 12"/>
</dbReference>
<organism evidence="3 4">
    <name type="scientific">Salmo trutta</name>
    <name type="common">Brown trout</name>
    <dbReference type="NCBI Taxonomy" id="8032"/>
    <lineage>
        <taxon>Eukaryota</taxon>
        <taxon>Metazoa</taxon>
        <taxon>Chordata</taxon>
        <taxon>Craniata</taxon>
        <taxon>Vertebrata</taxon>
        <taxon>Euteleostomi</taxon>
        <taxon>Actinopterygii</taxon>
        <taxon>Neopterygii</taxon>
        <taxon>Teleostei</taxon>
        <taxon>Protacanthopterygii</taxon>
        <taxon>Salmoniformes</taxon>
        <taxon>Salmonidae</taxon>
        <taxon>Salmoninae</taxon>
        <taxon>Salmo</taxon>
    </lineage>
</organism>
<dbReference type="PANTHER" id="PTHR20852:SF43">
    <property type="entry name" value="GLUTAMINE SYNTHETASE"/>
    <property type="match status" value="1"/>
</dbReference>
<reference evidence="3" key="1">
    <citation type="submission" date="2025-08" db="UniProtKB">
        <authorList>
            <consortium name="Ensembl"/>
        </authorList>
    </citation>
    <scope>IDENTIFICATION</scope>
</reference>
<dbReference type="GO" id="GO:0005737">
    <property type="term" value="C:cytoplasm"/>
    <property type="evidence" value="ECO:0007669"/>
    <property type="project" value="TreeGrafter"/>
</dbReference>
<proteinExistence type="inferred from homology"/>
<dbReference type="Ensembl" id="ENSSTUT00000054485.1">
    <property type="protein sequence ID" value="ENSSTUP00000052107.1"/>
    <property type="gene ID" value="ENSSTUG00000022042.1"/>
</dbReference>
<dbReference type="PROSITE" id="PS00180">
    <property type="entry name" value="GLNA_1"/>
    <property type="match status" value="1"/>
</dbReference>
<evidence type="ECO:0000313" key="3">
    <source>
        <dbReference type="Ensembl" id="ENSSTUP00000052107.1"/>
    </source>
</evidence>
<dbReference type="GeneTree" id="ENSGT00390000010047"/>
<evidence type="ECO:0000256" key="1">
    <source>
        <dbReference type="PROSITE-ProRule" id="PRU01330"/>
    </source>
</evidence>
<comment type="similarity">
    <text evidence="1">Belongs to the glutamine synthetase family.</text>
</comment>
<dbReference type="InParanoid" id="A0A673ZZI0"/>
<dbReference type="InterPro" id="IPR027302">
    <property type="entry name" value="Gln_synth_N_conserv_site"/>
</dbReference>
<dbReference type="PANTHER" id="PTHR20852">
    <property type="entry name" value="GLUTAMINE SYNTHETASE"/>
    <property type="match status" value="1"/>
</dbReference>
<accession>A0A673ZZI0</accession>
<dbReference type="InterPro" id="IPR008147">
    <property type="entry name" value="Gln_synt_N"/>
</dbReference>
<dbReference type="GO" id="GO:0004356">
    <property type="term" value="F:glutamine synthetase activity"/>
    <property type="evidence" value="ECO:0007669"/>
    <property type="project" value="InterPro"/>
</dbReference>